<proteinExistence type="predicted"/>
<reference evidence="1 2" key="1">
    <citation type="journal article" date="2021" name="bioRxiv">
        <title>Chromosome-scale and haplotype-resolved genome assembly of a tetraploid potato cultivar.</title>
        <authorList>
            <person name="Sun H."/>
            <person name="Jiao W.-B."/>
            <person name="Krause K."/>
            <person name="Campoy J.A."/>
            <person name="Goel M."/>
            <person name="Folz-Donahue K."/>
            <person name="Kukat C."/>
            <person name="Huettel B."/>
            <person name="Schneeberger K."/>
        </authorList>
    </citation>
    <scope>NUCLEOTIDE SEQUENCE [LARGE SCALE GENOMIC DNA]</scope>
    <source>
        <strain evidence="1">SolTubOtavaFocal</strain>
        <tissue evidence="1">Leaves</tissue>
    </source>
</reference>
<evidence type="ECO:0000313" key="2">
    <source>
        <dbReference type="Proteomes" id="UP000826656"/>
    </source>
</evidence>
<dbReference type="EMBL" id="JAIVGD010000013">
    <property type="protein sequence ID" value="KAH0761010.1"/>
    <property type="molecule type" value="Genomic_DNA"/>
</dbReference>
<keyword evidence="2" id="KW-1185">Reference proteome</keyword>
<name>A0ABQ7VAC1_SOLTU</name>
<gene>
    <name evidence="1" type="ORF">KY290_017083</name>
</gene>
<evidence type="ECO:0000313" key="1">
    <source>
        <dbReference type="EMBL" id="KAH0761010.1"/>
    </source>
</evidence>
<organism evidence="1 2">
    <name type="scientific">Solanum tuberosum</name>
    <name type="common">Potato</name>
    <dbReference type="NCBI Taxonomy" id="4113"/>
    <lineage>
        <taxon>Eukaryota</taxon>
        <taxon>Viridiplantae</taxon>
        <taxon>Streptophyta</taxon>
        <taxon>Embryophyta</taxon>
        <taxon>Tracheophyta</taxon>
        <taxon>Spermatophyta</taxon>
        <taxon>Magnoliopsida</taxon>
        <taxon>eudicotyledons</taxon>
        <taxon>Gunneridae</taxon>
        <taxon>Pentapetalae</taxon>
        <taxon>asterids</taxon>
        <taxon>lamiids</taxon>
        <taxon>Solanales</taxon>
        <taxon>Solanaceae</taxon>
        <taxon>Solanoideae</taxon>
        <taxon>Solaneae</taxon>
        <taxon>Solanum</taxon>
    </lineage>
</organism>
<accession>A0ABQ7VAC1</accession>
<protein>
    <submittedName>
        <fullName evidence="1">Uncharacterized protein</fullName>
    </submittedName>
</protein>
<dbReference type="Proteomes" id="UP000826656">
    <property type="component" value="Unassembled WGS sequence"/>
</dbReference>
<sequence>MGGLGGLPTIGLNFDTSMWDQWVVLATAHPFFLVCSEKLCERRGSRGEGVAHLLEQCRAWPQK</sequence>
<comment type="caution">
    <text evidence="1">The sequence shown here is derived from an EMBL/GenBank/DDBJ whole genome shotgun (WGS) entry which is preliminary data.</text>
</comment>